<evidence type="ECO:0000313" key="10">
    <source>
        <dbReference type="EMBL" id="CAL4065206.1"/>
    </source>
</evidence>
<dbReference type="Gene3D" id="1.20.1070.10">
    <property type="entry name" value="Rhodopsin 7-helix transmembrane proteins"/>
    <property type="match status" value="1"/>
</dbReference>
<organism evidence="10 11">
    <name type="scientific">Meganyctiphanes norvegica</name>
    <name type="common">Northern krill</name>
    <name type="synonym">Thysanopoda norvegica</name>
    <dbReference type="NCBI Taxonomy" id="48144"/>
    <lineage>
        <taxon>Eukaryota</taxon>
        <taxon>Metazoa</taxon>
        <taxon>Ecdysozoa</taxon>
        <taxon>Arthropoda</taxon>
        <taxon>Crustacea</taxon>
        <taxon>Multicrustacea</taxon>
        <taxon>Malacostraca</taxon>
        <taxon>Eumalacostraca</taxon>
        <taxon>Eucarida</taxon>
        <taxon>Euphausiacea</taxon>
        <taxon>Euphausiidae</taxon>
        <taxon>Meganyctiphanes</taxon>
    </lineage>
</organism>
<dbReference type="PRINTS" id="PR00237">
    <property type="entry name" value="GPCRRHODOPSN"/>
</dbReference>
<evidence type="ECO:0000256" key="6">
    <source>
        <dbReference type="ARBA" id="ARBA00023170"/>
    </source>
</evidence>
<keyword evidence="11" id="KW-1185">Reference proteome</keyword>
<dbReference type="PROSITE" id="PS00237">
    <property type="entry name" value="G_PROTEIN_RECEP_F1_1"/>
    <property type="match status" value="1"/>
</dbReference>
<keyword evidence="6 8" id="KW-0675">Receptor</keyword>
<comment type="caution">
    <text evidence="10">The sequence shown here is derived from an EMBL/GenBank/DDBJ whole genome shotgun (WGS) entry which is preliminary data.</text>
</comment>
<dbReference type="Pfam" id="PF00001">
    <property type="entry name" value="7tm_1"/>
    <property type="match status" value="1"/>
</dbReference>
<keyword evidence="4 8" id="KW-0297">G-protein coupled receptor</keyword>
<comment type="similarity">
    <text evidence="8">Belongs to the G-protein coupled receptor 1 family.</text>
</comment>
<feature type="transmembrane region" description="Helical" evidence="9">
    <location>
        <begin position="94"/>
        <end position="111"/>
    </location>
</feature>
<evidence type="ECO:0000256" key="9">
    <source>
        <dbReference type="SAM" id="Phobius"/>
    </source>
</evidence>
<dbReference type="GO" id="GO:0004930">
    <property type="term" value="F:G protein-coupled receptor activity"/>
    <property type="evidence" value="ECO:0007669"/>
    <property type="project" value="UniProtKB-KW"/>
</dbReference>
<feature type="transmembrane region" description="Helical" evidence="9">
    <location>
        <begin position="58"/>
        <end position="82"/>
    </location>
</feature>
<dbReference type="PANTHER" id="PTHR45695:SF9">
    <property type="entry name" value="LEUCOKININ RECEPTOR"/>
    <property type="match status" value="1"/>
</dbReference>
<keyword evidence="5 9" id="KW-0472">Membrane</keyword>
<evidence type="ECO:0000256" key="7">
    <source>
        <dbReference type="ARBA" id="ARBA00023224"/>
    </source>
</evidence>
<sequence length="349" mass="39249">VGASLISTLGCGKALVWLRSMELLETVPSEEAPAAVINSNTTIDYYYVPEDVADVLRIHYHIVLTISVALSLVTDSLALVVARRPALKPLHVNKYINLLAIVDICFSMSYLPNSDHTFAMIHAYFSQSLPFYFRHISTFLLVNLSLDRFLAIWFNQIFQIIRSHTTFRFVIFWVWITLSSIPHILLGHISQQMNNQWLALPGTRNTKHPWLKTYKIYAALTLGVLPSIALISLSIGMVIGIIKKIKANSSPRNTSGNRQLDLTIGVLSFNVLYVVSNSVEALLVVRYKIGEGGCYGTKHAEWLEIVGNCISMSCAVFNLVVFFAINTNYREEFKLVLSSFICGRCIKRK</sequence>
<feature type="transmembrane region" description="Helical" evidence="9">
    <location>
        <begin position="305"/>
        <end position="325"/>
    </location>
</feature>
<proteinExistence type="inferred from homology"/>
<feature type="transmembrane region" description="Helical" evidence="9">
    <location>
        <begin position="131"/>
        <end position="154"/>
    </location>
</feature>
<comment type="subcellular location">
    <subcellularLocation>
        <location evidence="1">Membrane</location>
        <topology evidence="1">Multi-pass membrane protein</topology>
    </subcellularLocation>
</comment>
<evidence type="ECO:0000256" key="2">
    <source>
        <dbReference type="ARBA" id="ARBA00022692"/>
    </source>
</evidence>
<evidence type="ECO:0000256" key="3">
    <source>
        <dbReference type="ARBA" id="ARBA00022989"/>
    </source>
</evidence>
<evidence type="ECO:0000256" key="8">
    <source>
        <dbReference type="RuleBase" id="RU000688"/>
    </source>
</evidence>
<keyword evidence="7 8" id="KW-0807">Transducer</keyword>
<feature type="transmembrane region" description="Helical" evidence="9">
    <location>
        <begin position="216"/>
        <end position="242"/>
    </location>
</feature>
<accession>A0AAV2PTV3</accession>
<evidence type="ECO:0000256" key="4">
    <source>
        <dbReference type="ARBA" id="ARBA00023040"/>
    </source>
</evidence>
<dbReference type="GO" id="GO:0005886">
    <property type="term" value="C:plasma membrane"/>
    <property type="evidence" value="ECO:0007669"/>
    <property type="project" value="TreeGrafter"/>
</dbReference>
<evidence type="ECO:0000256" key="5">
    <source>
        <dbReference type="ARBA" id="ARBA00023136"/>
    </source>
</evidence>
<protein>
    <recommendedName>
        <fullName evidence="12">G-protein coupled receptors family 1 profile domain-containing protein</fullName>
    </recommendedName>
</protein>
<evidence type="ECO:0008006" key="12">
    <source>
        <dbReference type="Google" id="ProtNLM"/>
    </source>
</evidence>
<feature type="non-terminal residue" evidence="10">
    <location>
        <position position="1"/>
    </location>
</feature>
<keyword evidence="3 9" id="KW-1133">Transmembrane helix</keyword>
<name>A0AAV2PTV3_MEGNR</name>
<feature type="transmembrane region" description="Helical" evidence="9">
    <location>
        <begin position="262"/>
        <end position="285"/>
    </location>
</feature>
<dbReference type="AlphaFoldDB" id="A0AAV2PTV3"/>
<dbReference type="PANTHER" id="PTHR45695">
    <property type="entry name" value="LEUCOKININ RECEPTOR-RELATED"/>
    <property type="match status" value="1"/>
</dbReference>
<dbReference type="EMBL" id="CAXKWB010001720">
    <property type="protein sequence ID" value="CAL4065206.1"/>
    <property type="molecule type" value="Genomic_DNA"/>
</dbReference>
<dbReference type="SUPFAM" id="SSF81321">
    <property type="entry name" value="Family A G protein-coupled receptor-like"/>
    <property type="match status" value="1"/>
</dbReference>
<feature type="transmembrane region" description="Helical" evidence="9">
    <location>
        <begin position="166"/>
        <end position="186"/>
    </location>
</feature>
<gene>
    <name evidence="10" type="ORF">MNOR_LOCUS4655</name>
</gene>
<dbReference type="InterPro" id="IPR000276">
    <property type="entry name" value="GPCR_Rhodpsn"/>
</dbReference>
<reference evidence="10 11" key="1">
    <citation type="submission" date="2024-05" db="EMBL/GenBank/DDBJ databases">
        <authorList>
            <person name="Wallberg A."/>
        </authorList>
    </citation>
    <scope>NUCLEOTIDE SEQUENCE [LARGE SCALE GENOMIC DNA]</scope>
</reference>
<evidence type="ECO:0000256" key="1">
    <source>
        <dbReference type="ARBA" id="ARBA00004141"/>
    </source>
</evidence>
<dbReference type="Proteomes" id="UP001497623">
    <property type="component" value="Unassembled WGS sequence"/>
</dbReference>
<evidence type="ECO:0000313" key="11">
    <source>
        <dbReference type="Proteomes" id="UP001497623"/>
    </source>
</evidence>
<keyword evidence="2 8" id="KW-0812">Transmembrane</keyword>